<dbReference type="AlphaFoldDB" id="A0A6V8KB30"/>
<evidence type="ECO:0000256" key="1">
    <source>
        <dbReference type="SAM" id="Phobius"/>
    </source>
</evidence>
<keyword evidence="1" id="KW-0472">Membrane</keyword>
<feature type="transmembrane region" description="Helical" evidence="1">
    <location>
        <begin position="24"/>
        <end position="44"/>
    </location>
</feature>
<dbReference type="Proteomes" id="UP000482800">
    <property type="component" value="Unassembled WGS sequence"/>
</dbReference>
<name>A0A6V8KB30_9ACTN</name>
<keyword evidence="1" id="KW-0812">Transmembrane</keyword>
<proteinExistence type="predicted"/>
<reference evidence="2 3" key="1">
    <citation type="submission" date="2020-03" db="EMBL/GenBank/DDBJ databases">
        <title>Whole genome shotgun sequence of Phytohabitans houttuyneae NBRC 108639.</title>
        <authorList>
            <person name="Komaki H."/>
            <person name="Tamura T."/>
        </authorList>
    </citation>
    <scope>NUCLEOTIDE SEQUENCE [LARGE SCALE GENOMIC DNA]</scope>
    <source>
        <strain evidence="2 3">NBRC 108639</strain>
    </source>
</reference>
<reference evidence="2 3" key="2">
    <citation type="submission" date="2020-03" db="EMBL/GenBank/DDBJ databases">
        <authorList>
            <person name="Ichikawa N."/>
            <person name="Kimura A."/>
            <person name="Kitahashi Y."/>
            <person name="Uohara A."/>
        </authorList>
    </citation>
    <scope>NUCLEOTIDE SEQUENCE [LARGE SCALE GENOMIC DNA]</scope>
    <source>
        <strain evidence="2 3">NBRC 108639</strain>
    </source>
</reference>
<dbReference type="RefSeq" id="WP_173062976.1">
    <property type="nucleotide sequence ID" value="NZ_BAABGO010000058.1"/>
</dbReference>
<keyword evidence="1" id="KW-1133">Transmembrane helix</keyword>
<organism evidence="2 3">
    <name type="scientific">Phytohabitans houttuyneae</name>
    <dbReference type="NCBI Taxonomy" id="1076126"/>
    <lineage>
        <taxon>Bacteria</taxon>
        <taxon>Bacillati</taxon>
        <taxon>Actinomycetota</taxon>
        <taxon>Actinomycetes</taxon>
        <taxon>Micromonosporales</taxon>
        <taxon>Micromonosporaceae</taxon>
    </lineage>
</organism>
<accession>A0A6V8KB30</accession>
<sequence>MAASVPDTWIPVERRWLGLDRRGLVPAIVVAAIALLLSVGIPLVDRAVPADVRVIEPGDRLDLGGGITIAPPVGWQLDDGILVSDTITSPVEVGGGDASLTRGGLSVGIHLAPFTGDAAALLDQVERIDSRHGFTVTGQRTSVTAEDGITGLAEQYTSASTQGLVAAYVIDGTGLSVIADGTAGLLPAHLAQIDAMLRSVTRAERA</sequence>
<evidence type="ECO:0000313" key="3">
    <source>
        <dbReference type="Proteomes" id="UP000482800"/>
    </source>
</evidence>
<protein>
    <submittedName>
        <fullName evidence="2">Uncharacterized protein</fullName>
    </submittedName>
</protein>
<evidence type="ECO:0000313" key="2">
    <source>
        <dbReference type="EMBL" id="GFJ82443.1"/>
    </source>
</evidence>
<comment type="caution">
    <text evidence="2">The sequence shown here is derived from an EMBL/GenBank/DDBJ whole genome shotgun (WGS) entry which is preliminary data.</text>
</comment>
<dbReference type="EMBL" id="BLPF01000002">
    <property type="protein sequence ID" value="GFJ82443.1"/>
    <property type="molecule type" value="Genomic_DNA"/>
</dbReference>
<keyword evidence="3" id="KW-1185">Reference proteome</keyword>
<gene>
    <name evidence="2" type="ORF">Phou_066230</name>
</gene>